<comment type="caution">
    <text evidence="2">The sequence shown here is derived from an EMBL/GenBank/DDBJ whole genome shotgun (WGS) entry which is preliminary data.</text>
</comment>
<evidence type="ECO:0000313" key="3">
    <source>
        <dbReference type="Proteomes" id="UP000678393"/>
    </source>
</evidence>
<organism evidence="2 3">
    <name type="scientific">Candidula unifasciata</name>
    <dbReference type="NCBI Taxonomy" id="100452"/>
    <lineage>
        <taxon>Eukaryota</taxon>
        <taxon>Metazoa</taxon>
        <taxon>Spiralia</taxon>
        <taxon>Lophotrochozoa</taxon>
        <taxon>Mollusca</taxon>
        <taxon>Gastropoda</taxon>
        <taxon>Heterobranchia</taxon>
        <taxon>Euthyneura</taxon>
        <taxon>Panpulmonata</taxon>
        <taxon>Eupulmonata</taxon>
        <taxon>Stylommatophora</taxon>
        <taxon>Helicina</taxon>
        <taxon>Helicoidea</taxon>
        <taxon>Geomitridae</taxon>
        <taxon>Candidula</taxon>
    </lineage>
</organism>
<sequence length="62" mass="7248">RAQLSKNQSKQSLMENSALRELRFEDSYNISSNVVRENVRNKAQKKPEESEAEKLLKRLKSL</sequence>
<evidence type="ECO:0000313" key="2">
    <source>
        <dbReference type="EMBL" id="CAG5115761.1"/>
    </source>
</evidence>
<feature type="region of interest" description="Disordered" evidence="1">
    <location>
        <begin position="37"/>
        <end position="62"/>
    </location>
</feature>
<dbReference type="AlphaFoldDB" id="A0A8S3YJY6"/>
<proteinExistence type="predicted"/>
<evidence type="ECO:0000256" key="1">
    <source>
        <dbReference type="SAM" id="MobiDB-lite"/>
    </source>
</evidence>
<feature type="compositionally biased region" description="Basic and acidic residues" evidence="1">
    <location>
        <begin position="37"/>
        <end position="56"/>
    </location>
</feature>
<accession>A0A8S3YJY6</accession>
<reference evidence="2" key="1">
    <citation type="submission" date="2021-04" db="EMBL/GenBank/DDBJ databases">
        <authorList>
            <consortium name="Molecular Ecology Group"/>
        </authorList>
    </citation>
    <scope>NUCLEOTIDE SEQUENCE</scope>
</reference>
<keyword evidence="3" id="KW-1185">Reference proteome</keyword>
<name>A0A8S3YJY6_9EUPU</name>
<gene>
    <name evidence="2" type="ORF">CUNI_LOCUS1319</name>
</gene>
<dbReference type="Proteomes" id="UP000678393">
    <property type="component" value="Unassembled WGS sequence"/>
</dbReference>
<protein>
    <submittedName>
        <fullName evidence="2">Uncharacterized protein</fullName>
    </submittedName>
</protein>
<feature type="non-terminal residue" evidence="2">
    <location>
        <position position="1"/>
    </location>
</feature>
<dbReference type="EMBL" id="CAJHNH020000160">
    <property type="protein sequence ID" value="CAG5115761.1"/>
    <property type="molecule type" value="Genomic_DNA"/>
</dbReference>